<feature type="non-terminal residue" evidence="2">
    <location>
        <position position="1"/>
    </location>
</feature>
<organism evidence="2 3">
    <name type="scientific">Thalassiosira oceanica</name>
    <name type="common">Marine diatom</name>
    <dbReference type="NCBI Taxonomy" id="159749"/>
    <lineage>
        <taxon>Eukaryota</taxon>
        <taxon>Sar</taxon>
        <taxon>Stramenopiles</taxon>
        <taxon>Ochrophyta</taxon>
        <taxon>Bacillariophyta</taxon>
        <taxon>Coscinodiscophyceae</taxon>
        <taxon>Thalassiosirophycidae</taxon>
        <taxon>Thalassiosirales</taxon>
        <taxon>Thalassiosiraceae</taxon>
        <taxon>Thalassiosira</taxon>
    </lineage>
</organism>
<accession>K0RH15</accession>
<name>K0RH15_THAOC</name>
<evidence type="ECO:0000256" key="1">
    <source>
        <dbReference type="SAM" id="MobiDB-lite"/>
    </source>
</evidence>
<evidence type="ECO:0000313" key="2">
    <source>
        <dbReference type="EMBL" id="EJK53018.1"/>
    </source>
</evidence>
<comment type="caution">
    <text evidence="2">The sequence shown here is derived from an EMBL/GenBank/DDBJ whole genome shotgun (WGS) entry which is preliminary data.</text>
</comment>
<dbReference type="Proteomes" id="UP000266841">
    <property type="component" value="Unassembled WGS sequence"/>
</dbReference>
<dbReference type="EMBL" id="AGNL01038681">
    <property type="protein sequence ID" value="EJK53018.1"/>
    <property type="molecule type" value="Genomic_DNA"/>
</dbReference>
<reference evidence="2 3" key="1">
    <citation type="journal article" date="2012" name="Genome Biol.">
        <title>Genome and low-iron response of an oceanic diatom adapted to chronic iron limitation.</title>
        <authorList>
            <person name="Lommer M."/>
            <person name="Specht M."/>
            <person name="Roy A.S."/>
            <person name="Kraemer L."/>
            <person name="Andreson R."/>
            <person name="Gutowska M.A."/>
            <person name="Wolf J."/>
            <person name="Bergner S.V."/>
            <person name="Schilhabel M.B."/>
            <person name="Klostermeier U.C."/>
            <person name="Beiko R.G."/>
            <person name="Rosenstiel P."/>
            <person name="Hippler M."/>
            <person name="Laroche J."/>
        </authorList>
    </citation>
    <scope>NUCLEOTIDE SEQUENCE [LARGE SCALE GENOMIC DNA]</scope>
    <source>
        <strain evidence="2 3">CCMP1005</strain>
    </source>
</reference>
<feature type="region of interest" description="Disordered" evidence="1">
    <location>
        <begin position="63"/>
        <end position="90"/>
    </location>
</feature>
<evidence type="ECO:0000313" key="3">
    <source>
        <dbReference type="Proteomes" id="UP000266841"/>
    </source>
</evidence>
<feature type="compositionally biased region" description="Basic residues" evidence="1">
    <location>
        <begin position="69"/>
        <end position="87"/>
    </location>
</feature>
<protein>
    <submittedName>
        <fullName evidence="2">Uncharacterized protein</fullName>
    </submittedName>
</protein>
<proteinExistence type="predicted"/>
<sequence>FKNGRAVRHDFDSSEDCKAFVAALNGGEARPVVTEEAEARAERAAAELLAELGLDDSPYDFAAGDGQVKKSKKKKGGKKKNKKKSKCIRGGNNVRRVRQMDCMIHKVDPFRNSELYVLWRKEVDV</sequence>
<dbReference type="AlphaFoldDB" id="K0RH15"/>
<gene>
    <name evidence="2" type="ORF">THAOC_27616</name>
</gene>
<keyword evidence="3" id="KW-1185">Reference proteome</keyword>
<dbReference type="eggNOG" id="ENOG502QSQ8">
    <property type="taxonomic scope" value="Eukaryota"/>
</dbReference>